<gene>
    <name evidence="1" type="ORF">ElyMa_005944900</name>
</gene>
<evidence type="ECO:0000313" key="2">
    <source>
        <dbReference type="Proteomes" id="UP000762676"/>
    </source>
</evidence>
<keyword evidence="2" id="KW-1185">Reference proteome</keyword>
<reference evidence="1 2" key="1">
    <citation type="journal article" date="2021" name="Elife">
        <title>Chloroplast acquisition without the gene transfer in kleptoplastic sea slugs, Plakobranchus ocellatus.</title>
        <authorList>
            <person name="Maeda T."/>
            <person name="Takahashi S."/>
            <person name="Yoshida T."/>
            <person name="Shimamura S."/>
            <person name="Takaki Y."/>
            <person name="Nagai Y."/>
            <person name="Toyoda A."/>
            <person name="Suzuki Y."/>
            <person name="Arimoto A."/>
            <person name="Ishii H."/>
            <person name="Satoh N."/>
            <person name="Nishiyama T."/>
            <person name="Hasebe M."/>
            <person name="Maruyama T."/>
            <person name="Minagawa J."/>
            <person name="Obokata J."/>
            <person name="Shigenobu S."/>
        </authorList>
    </citation>
    <scope>NUCLEOTIDE SEQUENCE [LARGE SCALE GENOMIC DNA]</scope>
</reference>
<evidence type="ECO:0000313" key="1">
    <source>
        <dbReference type="EMBL" id="GFR82236.1"/>
    </source>
</evidence>
<dbReference type="EMBL" id="BMAT01011936">
    <property type="protein sequence ID" value="GFR82236.1"/>
    <property type="molecule type" value="Genomic_DNA"/>
</dbReference>
<organism evidence="1 2">
    <name type="scientific">Elysia marginata</name>
    <dbReference type="NCBI Taxonomy" id="1093978"/>
    <lineage>
        <taxon>Eukaryota</taxon>
        <taxon>Metazoa</taxon>
        <taxon>Spiralia</taxon>
        <taxon>Lophotrochozoa</taxon>
        <taxon>Mollusca</taxon>
        <taxon>Gastropoda</taxon>
        <taxon>Heterobranchia</taxon>
        <taxon>Euthyneura</taxon>
        <taxon>Panpulmonata</taxon>
        <taxon>Sacoglossa</taxon>
        <taxon>Placobranchoidea</taxon>
        <taxon>Plakobranchidae</taxon>
        <taxon>Elysia</taxon>
    </lineage>
</organism>
<proteinExistence type="predicted"/>
<protein>
    <submittedName>
        <fullName evidence="1">Uncharacterized protein</fullName>
    </submittedName>
</protein>
<sequence length="89" mass="9457">MAVLMMPRPLITSETERPSPVTVCTVASKPACLLRRAHTRGWGWWVVSTPGPYACGSKEPDGIGDSGDIHCGAAANAQAMAEVNNDWFG</sequence>
<comment type="caution">
    <text evidence="1">The sequence shown here is derived from an EMBL/GenBank/DDBJ whole genome shotgun (WGS) entry which is preliminary data.</text>
</comment>
<dbReference type="AlphaFoldDB" id="A0AAV4GC09"/>
<name>A0AAV4GC09_9GAST</name>
<dbReference type="Proteomes" id="UP000762676">
    <property type="component" value="Unassembled WGS sequence"/>
</dbReference>
<accession>A0AAV4GC09</accession>